<protein>
    <recommendedName>
        <fullName evidence="3">DUF5857 domain-containing protein</fullName>
    </recommendedName>
</protein>
<feature type="transmembrane region" description="Helical" evidence="2">
    <location>
        <begin position="303"/>
        <end position="323"/>
    </location>
</feature>
<accession>A0A6C0AFI2</accession>
<name>A0A6C0AFI2_9ZZZZ</name>
<evidence type="ECO:0000256" key="1">
    <source>
        <dbReference type="SAM" id="MobiDB-lite"/>
    </source>
</evidence>
<reference evidence="4" key="1">
    <citation type="journal article" date="2020" name="Nature">
        <title>Giant virus diversity and host interactions through global metagenomics.</title>
        <authorList>
            <person name="Schulz F."/>
            <person name="Roux S."/>
            <person name="Paez-Espino D."/>
            <person name="Jungbluth S."/>
            <person name="Walsh D.A."/>
            <person name="Denef V.J."/>
            <person name="McMahon K.D."/>
            <person name="Konstantinidis K.T."/>
            <person name="Eloe-Fadrosh E.A."/>
            <person name="Kyrpides N.C."/>
            <person name="Woyke T."/>
        </authorList>
    </citation>
    <scope>NUCLEOTIDE SEQUENCE</scope>
    <source>
        <strain evidence="4">GVMAG-S-1021933-23</strain>
    </source>
</reference>
<dbReference type="EMBL" id="MN740594">
    <property type="protein sequence ID" value="QHS78101.1"/>
    <property type="molecule type" value="Genomic_DNA"/>
</dbReference>
<dbReference type="InterPro" id="IPR043875">
    <property type="entry name" value="DUF5857"/>
</dbReference>
<dbReference type="Pfam" id="PF19175">
    <property type="entry name" value="DUF5857"/>
    <property type="match status" value="1"/>
</dbReference>
<keyword evidence="2" id="KW-0472">Membrane</keyword>
<evidence type="ECO:0000256" key="2">
    <source>
        <dbReference type="SAM" id="Phobius"/>
    </source>
</evidence>
<keyword evidence="2" id="KW-0812">Transmembrane</keyword>
<feature type="domain" description="DUF5857" evidence="3">
    <location>
        <begin position="113"/>
        <end position="271"/>
    </location>
</feature>
<proteinExistence type="predicted"/>
<organism evidence="4">
    <name type="scientific">viral metagenome</name>
    <dbReference type="NCBI Taxonomy" id="1070528"/>
    <lineage>
        <taxon>unclassified sequences</taxon>
        <taxon>metagenomes</taxon>
        <taxon>organismal metagenomes</taxon>
    </lineage>
</organism>
<evidence type="ECO:0000259" key="3">
    <source>
        <dbReference type="Pfam" id="PF19175"/>
    </source>
</evidence>
<dbReference type="AlphaFoldDB" id="A0A6C0AFI2"/>
<keyword evidence="2" id="KW-1133">Transmembrane helix</keyword>
<feature type="region of interest" description="Disordered" evidence="1">
    <location>
        <begin position="1"/>
        <end position="20"/>
    </location>
</feature>
<evidence type="ECO:0000313" key="4">
    <source>
        <dbReference type="EMBL" id="QHS78101.1"/>
    </source>
</evidence>
<sequence length="347" mass="37859">MSTCQNPYTSQLPTPSRTNPEENNCLGIGLNLDQWENYWINAGNTHTNCTTLFSNKIFSGPNRSYNQTGFTEVMEDFDYIFSTYLSPVTPNNQKGGHIIGVPGQAGYDDFQQILVSACSDNPQFSLQGACQMAASKICLNCNLDQITSNRDLLKMCGCQKSSLQNIPQYQNIPKACDPLCIQEQISKNRNVNTGVIESCTSNVCVINNVSITATESTVGGIQFTQLCPSCTGNAGCICIVDTTIPSIGKAVGLSNQTTFNQFCGSESVCLTIDNATQNSTVVPCQSTDIANLKAETFWFPVPIWVWIILGFLILIFILVLIAANYAGYNQKVTEITNNTVPPQVQIN</sequence>